<dbReference type="PANTHER" id="PTHR37679:SF1">
    <property type="entry name" value="ARMADILLO-LIKE HELICAL DOMAIN-CONTAINING PROTEIN 2"/>
    <property type="match status" value="1"/>
</dbReference>
<evidence type="ECO:0000256" key="1">
    <source>
        <dbReference type="SAM" id="MobiDB-lite"/>
    </source>
</evidence>
<feature type="compositionally biased region" description="Low complexity" evidence="1">
    <location>
        <begin position="257"/>
        <end position="274"/>
    </location>
</feature>
<sequence length="282" mass="31709">MIQFRQLNVLNYVRKAAQHLLGDQTERTDPPWANEENLYKKEIFKNASIFRDSFAAQEEREEAVKRIGHNGYTGGLEASNCASELIPDMLEILRSDDAQPSMKSAICQALSEILYRNRKIQDKMKRAELGGASVLLELVLKNDDERCARWAAYALTVLIDDNVPIMRELLVTPSLKPRLTLVLNALDWPMWPENYVKKLYALLGLNKKRQIQAGLMSQLRAIKKMNEEKETENQPSESEKTPKVSPFKLSPRLKNVSGGASEKSSATGSESSSTDGLANVEV</sequence>
<accession>A0A8J1U8U8</accession>
<dbReference type="AlphaFoldDB" id="A0A8J1U8U8"/>
<dbReference type="EMBL" id="CAIIXF020000009">
    <property type="protein sequence ID" value="CAH1794965.1"/>
    <property type="molecule type" value="Genomic_DNA"/>
</dbReference>
<dbReference type="PANTHER" id="PTHR37679">
    <property type="entry name" value="ARMADILLO-LIKE HELICAL DOMAIN-CONTAINING PROTEIN 2"/>
    <property type="match status" value="1"/>
</dbReference>
<protein>
    <submittedName>
        <fullName evidence="2">Uncharacterized protein</fullName>
    </submittedName>
</protein>
<dbReference type="Pfam" id="PF17822">
    <property type="entry name" value="ARMH2"/>
    <property type="match status" value="1"/>
</dbReference>
<dbReference type="InterPro" id="IPR016024">
    <property type="entry name" value="ARM-type_fold"/>
</dbReference>
<dbReference type="Gene3D" id="1.25.10.10">
    <property type="entry name" value="Leucine-rich Repeat Variant"/>
    <property type="match status" value="1"/>
</dbReference>
<comment type="caution">
    <text evidence="2">The sequence shown here is derived from an EMBL/GenBank/DDBJ whole genome shotgun (WGS) entry which is preliminary data.</text>
</comment>
<dbReference type="SUPFAM" id="SSF48371">
    <property type="entry name" value="ARM repeat"/>
    <property type="match status" value="1"/>
</dbReference>
<dbReference type="InterPro" id="IPR011989">
    <property type="entry name" value="ARM-like"/>
</dbReference>
<organism evidence="2 3">
    <name type="scientific">Owenia fusiformis</name>
    <name type="common">Polychaete worm</name>
    <dbReference type="NCBI Taxonomy" id="6347"/>
    <lineage>
        <taxon>Eukaryota</taxon>
        <taxon>Metazoa</taxon>
        <taxon>Spiralia</taxon>
        <taxon>Lophotrochozoa</taxon>
        <taxon>Annelida</taxon>
        <taxon>Polychaeta</taxon>
        <taxon>Sedentaria</taxon>
        <taxon>Canalipalpata</taxon>
        <taxon>Sabellida</taxon>
        <taxon>Oweniida</taxon>
        <taxon>Oweniidae</taxon>
        <taxon>Owenia</taxon>
    </lineage>
</organism>
<dbReference type="OrthoDB" id="5971936at2759"/>
<gene>
    <name evidence="2" type="ORF">OFUS_LOCUS19573</name>
</gene>
<feature type="compositionally biased region" description="Basic and acidic residues" evidence="1">
    <location>
        <begin position="227"/>
        <end position="242"/>
    </location>
</feature>
<feature type="region of interest" description="Disordered" evidence="1">
    <location>
        <begin position="227"/>
        <end position="282"/>
    </location>
</feature>
<evidence type="ECO:0000313" key="3">
    <source>
        <dbReference type="Proteomes" id="UP000749559"/>
    </source>
</evidence>
<dbReference type="Proteomes" id="UP000749559">
    <property type="component" value="Unassembled WGS sequence"/>
</dbReference>
<dbReference type="InterPro" id="IPR040268">
    <property type="entry name" value="ARMH2"/>
</dbReference>
<keyword evidence="3" id="KW-1185">Reference proteome</keyword>
<proteinExistence type="predicted"/>
<evidence type="ECO:0000313" key="2">
    <source>
        <dbReference type="EMBL" id="CAH1794965.1"/>
    </source>
</evidence>
<reference evidence="2" key="1">
    <citation type="submission" date="2022-03" db="EMBL/GenBank/DDBJ databases">
        <authorList>
            <person name="Martin C."/>
        </authorList>
    </citation>
    <scope>NUCLEOTIDE SEQUENCE</scope>
</reference>
<name>A0A8J1U8U8_OWEFU</name>